<dbReference type="GO" id="GO:0043190">
    <property type="term" value="C:ATP-binding cassette (ABC) transporter complex"/>
    <property type="evidence" value="ECO:0007669"/>
    <property type="project" value="InterPro"/>
</dbReference>
<organism evidence="2 3">
    <name type="scientific">Reticulibacter mediterranei</name>
    <dbReference type="NCBI Taxonomy" id="2778369"/>
    <lineage>
        <taxon>Bacteria</taxon>
        <taxon>Bacillati</taxon>
        <taxon>Chloroflexota</taxon>
        <taxon>Ktedonobacteria</taxon>
        <taxon>Ktedonobacterales</taxon>
        <taxon>Reticulibacteraceae</taxon>
        <taxon>Reticulibacter</taxon>
    </lineage>
</organism>
<dbReference type="Gene3D" id="3.40.190.10">
    <property type="entry name" value="Periplasmic binding protein-like II"/>
    <property type="match status" value="1"/>
</dbReference>
<dbReference type="RefSeq" id="WP_220205767.1">
    <property type="nucleotide sequence ID" value="NZ_BNJK01000001.1"/>
</dbReference>
<gene>
    <name evidence="2" type="ORF">KSF_051120</name>
</gene>
<dbReference type="Gene3D" id="3.10.105.10">
    <property type="entry name" value="Dipeptide-binding Protein, Domain 3"/>
    <property type="match status" value="1"/>
</dbReference>
<sequence length="563" mass="61965">MTSNALIARSRSRMKGGMLAFSLLVIFGLVLAACGGSSGTGNSANSAKKTTLTVGAHVGGDFTQALSPYNPSPNEGIQGLVYEPLYYVNKLDGSETPLLASSYTWSSDHKQLTFTLRPNVKWSDGQPFSSDDVVFTFNMLKQYPAADLNALWTYFSSVTAPDANTVTITFSKPYVPLFWYIGGQTWIVPKHIFSTAGDPTKFANEKPVGTGPFTFKKFSPQVLVYAKNPSYWQADKVKVEQVQYPSVKDNTTLQLKIAKGEIDWGGFFAPDLDNTFVAKDPAHNHYWMAPTDMFTIYVNLTKAPFNQLAFRQAVSLALDRTQLSKQAESGYVDPASTTGLILPNQNKFLDSTLTNTVQASPDKDKATQLLQSAGYTKGADGILADKSGKKLSFKLDVVSGWTDWETMCQIIKQNLKDVGIDITINEMQDTAYFQARNNGDYDMLIGGLFGGPSPFYLYNTHLNSANLSPKGYNWGKWHDGETDKLLQQYASSTDENVQKQAITGLEKIYTEKLPNIPLVNAASWYEYTTKNFTGFPDKDHPFAVGAAYAAPDNEIVVTHLSPA</sequence>
<dbReference type="Gene3D" id="3.90.76.10">
    <property type="entry name" value="Dipeptide-binding Protein, Domain 1"/>
    <property type="match status" value="1"/>
</dbReference>
<evidence type="ECO:0000259" key="1">
    <source>
        <dbReference type="Pfam" id="PF00496"/>
    </source>
</evidence>
<dbReference type="Proteomes" id="UP000597444">
    <property type="component" value="Unassembled WGS sequence"/>
</dbReference>
<name>A0A8J3N1C9_9CHLR</name>
<evidence type="ECO:0000313" key="3">
    <source>
        <dbReference type="Proteomes" id="UP000597444"/>
    </source>
</evidence>
<keyword evidence="3" id="KW-1185">Reference proteome</keyword>
<dbReference type="SUPFAM" id="SSF53850">
    <property type="entry name" value="Periplasmic binding protein-like II"/>
    <property type="match status" value="1"/>
</dbReference>
<dbReference type="AlphaFoldDB" id="A0A8J3N1C9"/>
<proteinExistence type="predicted"/>
<protein>
    <submittedName>
        <fullName evidence="2">Peptide ABC transporter substrate-binding protein</fullName>
    </submittedName>
</protein>
<dbReference type="CDD" id="cd08509">
    <property type="entry name" value="PBP2_TmCBP_oligosaccharides_like"/>
    <property type="match status" value="1"/>
</dbReference>
<dbReference type="GO" id="GO:0015833">
    <property type="term" value="P:peptide transport"/>
    <property type="evidence" value="ECO:0007669"/>
    <property type="project" value="TreeGrafter"/>
</dbReference>
<dbReference type="InterPro" id="IPR030678">
    <property type="entry name" value="Peptide/Ni-bd"/>
</dbReference>
<dbReference type="InterPro" id="IPR039424">
    <property type="entry name" value="SBP_5"/>
</dbReference>
<dbReference type="PANTHER" id="PTHR30290">
    <property type="entry name" value="PERIPLASMIC BINDING COMPONENT OF ABC TRANSPORTER"/>
    <property type="match status" value="1"/>
</dbReference>
<evidence type="ECO:0000313" key="2">
    <source>
        <dbReference type="EMBL" id="GHO95064.1"/>
    </source>
</evidence>
<dbReference type="EMBL" id="BNJK01000001">
    <property type="protein sequence ID" value="GHO95064.1"/>
    <property type="molecule type" value="Genomic_DNA"/>
</dbReference>
<accession>A0A8J3N1C9</accession>
<dbReference type="PIRSF" id="PIRSF002741">
    <property type="entry name" value="MppA"/>
    <property type="match status" value="1"/>
</dbReference>
<dbReference type="Pfam" id="PF00496">
    <property type="entry name" value="SBP_bac_5"/>
    <property type="match status" value="1"/>
</dbReference>
<dbReference type="GO" id="GO:1904680">
    <property type="term" value="F:peptide transmembrane transporter activity"/>
    <property type="evidence" value="ECO:0007669"/>
    <property type="project" value="TreeGrafter"/>
</dbReference>
<dbReference type="PANTHER" id="PTHR30290:SF82">
    <property type="entry name" value="ABC-TYPE DIPEPTIDE_OLIGOPEPTIDE TRANSPORT SYSTEM, PERIPLASMIC COMPONENT"/>
    <property type="match status" value="1"/>
</dbReference>
<comment type="caution">
    <text evidence="2">The sequence shown here is derived from an EMBL/GenBank/DDBJ whole genome shotgun (WGS) entry which is preliminary data.</text>
</comment>
<dbReference type="InterPro" id="IPR000914">
    <property type="entry name" value="SBP_5_dom"/>
</dbReference>
<dbReference type="GO" id="GO:0042597">
    <property type="term" value="C:periplasmic space"/>
    <property type="evidence" value="ECO:0007669"/>
    <property type="project" value="UniProtKB-ARBA"/>
</dbReference>
<feature type="domain" description="Solute-binding protein family 5" evidence="1">
    <location>
        <begin position="96"/>
        <end position="463"/>
    </location>
</feature>
<reference evidence="2" key="1">
    <citation type="submission" date="2020-10" db="EMBL/GenBank/DDBJ databases">
        <title>Taxonomic study of unclassified bacteria belonging to the class Ktedonobacteria.</title>
        <authorList>
            <person name="Yabe S."/>
            <person name="Wang C.M."/>
            <person name="Zheng Y."/>
            <person name="Sakai Y."/>
            <person name="Cavaletti L."/>
            <person name="Monciardini P."/>
            <person name="Donadio S."/>
        </authorList>
    </citation>
    <scope>NUCLEOTIDE SEQUENCE</scope>
    <source>
        <strain evidence="2">ID150040</strain>
    </source>
</reference>